<reference evidence="1 2" key="2">
    <citation type="submission" date="2007-09" db="EMBL/GenBank/DDBJ databases">
        <authorList>
            <person name="Fulton L."/>
            <person name="Clifton S."/>
            <person name="Fulton B."/>
            <person name="Xu J."/>
            <person name="Minx P."/>
            <person name="Pepin K.H."/>
            <person name="Johnson M."/>
            <person name="Thiruvilangam P."/>
            <person name="Bhonagiri V."/>
            <person name="Nash W.E."/>
            <person name="Mardis E.R."/>
            <person name="Wilson R.K."/>
        </authorList>
    </citation>
    <scope>NUCLEOTIDE SEQUENCE [LARGE SCALE GENOMIC DNA]</scope>
    <source>
        <strain evidence="1 2">M21/2</strain>
    </source>
</reference>
<name>A8S865_9FIRM</name>
<comment type="caution">
    <text evidence="1">The sequence shown here is derived from an EMBL/GenBank/DDBJ whole genome shotgun (WGS) entry which is preliminary data.</text>
</comment>
<evidence type="ECO:0000313" key="2">
    <source>
        <dbReference type="Proteomes" id="UP000005945"/>
    </source>
</evidence>
<evidence type="ECO:0000313" key="1">
    <source>
        <dbReference type="EMBL" id="EDP22645.1"/>
    </source>
</evidence>
<reference evidence="1 2" key="1">
    <citation type="submission" date="2007-09" db="EMBL/GenBank/DDBJ databases">
        <title>Draft genome sequence of Faecalibacterium prausnitzii M21/2.</title>
        <authorList>
            <person name="Sudarsanam P."/>
            <person name="Ley R."/>
            <person name="Guruge J."/>
            <person name="Turnbaugh P.J."/>
            <person name="Mahowald M."/>
            <person name="Liep D."/>
            <person name="Gordon J."/>
        </authorList>
    </citation>
    <scope>NUCLEOTIDE SEQUENCE [LARGE SCALE GENOMIC DNA]</scope>
    <source>
        <strain evidence="1 2">M21/2</strain>
    </source>
</reference>
<gene>
    <name evidence="1" type="ORF">FAEPRAM212_00659</name>
</gene>
<dbReference type="HOGENOM" id="CLU_3373846_0_0_9"/>
<protein>
    <submittedName>
        <fullName evidence="1">Uncharacterized protein</fullName>
    </submittedName>
</protein>
<proteinExistence type="predicted"/>
<accession>A8S865</accession>
<dbReference type="EMBL" id="ABED02000018">
    <property type="protein sequence ID" value="EDP22645.1"/>
    <property type="molecule type" value="Genomic_DNA"/>
</dbReference>
<dbReference type="AlphaFoldDB" id="A8S865"/>
<dbReference type="Proteomes" id="UP000005945">
    <property type="component" value="Unassembled WGS sequence"/>
</dbReference>
<sequence length="34" mass="3846">MVELVSANGAKPPADAELRLLYIAQRFIFKRTII</sequence>
<organism evidence="1 2">
    <name type="scientific">Faecalibacterium prausnitzii M21/2</name>
    <dbReference type="NCBI Taxonomy" id="411485"/>
    <lineage>
        <taxon>Bacteria</taxon>
        <taxon>Bacillati</taxon>
        <taxon>Bacillota</taxon>
        <taxon>Clostridia</taxon>
        <taxon>Eubacteriales</taxon>
        <taxon>Oscillospiraceae</taxon>
        <taxon>Faecalibacterium</taxon>
    </lineage>
</organism>